<comment type="caution">
    <text evidence="2">The sequence shown here is derived from an EMBL/GenBank/DDBJ whole genome shotgun (WGS) entry which is preliminary data.</text>
</comment>
<gene>
    <name evidence="2" type="ORF">FCL42_00920</name>
</gene>
<sequence length="383" mass="42977">MGWLRHSLLMCSVALMLAGCSLLEVKLESGIEPLPAEQLSMRLFTREYANTFYAGVEHSADVVLASDDVSLKSQALLWKINAEQVLTQTIFQVSPVAAMVDTWAFTAQMAAYFESGYGRNLFGDHSELVAQTSQDLLADYERRMRGLLSESEFSANQTFMVQYANEHPLFDLSFARVSAFSGWLAYRNISEQEAIKTFGSVPEVMTDMSERMAMLASQTPKLLGWKAELFALNSNINSSEVNQTLKQISDTSAKFQTLMAQSPQMMSQLAVDMRQELTPLLEQLDASAERNMAQLSVERQALELLVERERLALAQLVERERQALVKDADALVARTVDQAFEQLTQVLQGLILYIVLFLLVVFFAPLGLGVWLGKRMQTKNNRD</sequence>
<evidence type="ECO:0000313" key="3">
    <source>
        <dbReference type="Proteomes" id="UP000305675"/>
    </source>
</evidence>
<dbReference type="EMBL" id="SWCJ01000001">
    <property type="protein sequence ID" value="TKB58343.1"/>
    <property type="molecule type" value="Genomic_DNA"/>
</dbReference>
<reference evidence="2 3" key="1">
    <citation type="submission" date="2019-04" db="EMBL/GenBank/DDBJ databases">
        <authorList>
            <person name="Hwang J.C."/>
        </authorList>
    </citation>
    <scope>NUCLEOTIDE SEQUENCE [LARGE SCALE GENOMIC DNA]</scope>
    <source>
        <strain evidence="2 3">IMCC35002</strain>
    </source>
</reference>
<keyword evidence="3" id="KW-1185">Reference proteome</keyword>
<dbReference type="AlphaFoldDB" id="A0A4U1BRU4"/>
<protein>
    <submittedName>
        <fullName evidence="2">Chemotaxis protein</fullName>
    </submittedName>
</protein>
<evidence type="ECO:0000256" key="1">
    <source>
        <dbReference type="SAM" id="Phobius"/>
    </source>
</evidence>
<feature type="transmembrane region" description="Helical" evidence="1">
    <location>
        <begin position="350"/>
        <end position="372"/>
    </location>
</feature>
<keyword evidence="1" id="KW-0812">Transmembrane</keyword>
<dbReference type="OrthoDB" id="1410674at2"/>
<accession>A0A4U1BRU4</accession>
<keyword evidence="1" id="KW-1133">Transmembrane helix</keyword>
<evidence type="ECO:0000313" key="2">
    <source>
        <dbReference type="EMBL" id="TKB58343.1"/>
    </source>
</evidence>
<organism evidence="2 3">
    <name type="scientific">Ferrimonas aestuarii</name>
    <dbReference type="NCBI Taxonomy" id="2569539"/>
    <lineage>
        <taxon>Bacteria</taxon>
        <taxon>Pseudomonadati</taxon>
        <taxon>Pseudomonadota</taxon>
        <taxon>Gammaproteobacteria</taxon>
        <taxon>Alteromonadales</taxon>
        <taxon>Ferrimonadaceae</taxon>
        <taxon>Ferrimonas</taxon>
    </lineage>
</organism>
<proteinExistence type="predicted"/>
<dbReference type="Proteomes" id="UP000305675">
    <property type="component" value="Unassembled WGS sequence"/>
</dbReference>
<name>A0A4U1BRU4_9GAMM</name>
<dbReference type="RefSeq" id="WP_136861491.1">
    <property type="nucleotide sequence ID" value="NZ_SWCJ01000001.1"/>
</dbReference>
<keyword evidence="1" id="KW-0472">Membrane</keyword>
<dbReference type="PROSITE" id="PS51257">
    <property type="entry name" value="PROKAR_LIPOPROTEIN"/>
    <property type="match status" value="1"/>
</dbReference>